<dbReference type="UniPathway" id="UPA00074">
    <property type="reaction ID" value="UER00128"/>
</dbReference>
<dbReference type="HAMAP" id="MF_01926">
    <property type="entry name" value="PurS"/>
    <property type="match status" value="1"/>
</dbReference>
<dbReference type="eggNOG" id="COG1828">
    <property type="taxonomic scope" value="Bacteria"/>
</dbReference>
<reference evidence="7 8" key="1">
    <citation type="submission" date="2011-10" db="EMBL/GenBank/DDBJ databases">
        <title>The Noncontiguous Finished genome of Thermanaerovibrio velox DSM 12556.</title>
        <authorList>
            <consortium name="US DOE Joint Genome Institute (JGI-PGF)"/>
            <person name="Lucas S."/>
            <person name="Copeland A."/>
            <person name="Lapidus A."/>
            <person name="Glavina del Rio T."/>
            <person name="Dalin E."/>
            <person name="Tice H."/>
            <person name="Bruce D."/>
            <person name="Goodwin L."/>
            <person name="Pitluck S."/>
            <person name="Peters L."/>
            <person name="Mikhailova N."/>
            <person name="Teshima H."/>
            <person name="Kyrpides N."/>
            <person name="Mavromatis K."/>
            <person name="Ivanova N."/>
            <person name="Markowitz V."/>
            <person name="Cheng J.-F."/>
            <person name="Hugenholtz P."/>
            <person name="Woyke T."/>
            <person name="Wu D."/>
            <person name="Spring S."/>
            <person name="Brambilla E.-M."/>
            <person name="Klenk H.-P."/>
            <person name="Eisen J.A."/>
        </authorList>
    </citation>
    <scope>NUCLEOTIDE SEQUENCE [LARGE SCALE GENOMIC DNA]</scope>
    <source>
        <strain evidence="7 8">DSM 12556</strain>
    </source>
</reference>
<keyword evidence="3 6" id="KW-0547">Nucleotide-binding</keyword>
<dbReference type="GO" id="GO:0006189">
    <property type="term" value="P:'de novo' IMP biosynthetic process"/>
    <property type="evidence" value="ECO:0007669"/>
    <property type="project" value="UniProtKB-UniRule"/>
</dbReference>
<keyword evidence="8" id="KW-1185">Reference proteome</keyword>
<comment type="catalytic activity">
    <reaction evidence="6">
        <text>N(2)-formyl-N(1)-(5-phospho-beta-D-ribosyl)glycinamide + L-glutamine + ATP + H2O = 2-formamido-N(1)-(5-O-phospho-beta-D-ribosyl)acetamidine + L-glutamate + ADP + phosphate + H(+)</text>
        <dbReference type="Rhea" id="RHEA:17129"/>
        <dbReference type="ChEBI" id="CHEBI:15377"/>
        <dbReference type="ChEBI" id="CHEBI:15378"/>
        <dbReference type="ChEBI" id="CHEBI:29985"/>
        <dbReference type="ChEBI" id="CHEBI:30616"/>
        <dbReference type="ChEBI" id="CHEBI:43474"/>
        <dbReference type="ChEBI" id="CHEBI:58359"/>
        <dbReference type="ChEBI" id="CHEBI:147286"/>
        <dbReference type="ChEBI" id="CHEBI:147287"/>
        <dbReference type="ChEBI" id="CHEBI:456216"/>
        <dbReference type="EC" id="6.3.5.3"/>
    </reaction>
</comment>
<dbReference type="RefSeq" id="WP_006583652.1">
    <property type="nucleotide sequence ID" value="NZ_CM001377.1"/>
</dbReference>
<keyword evidence="2 6" id="KW-0436">Ligase</keyword>
<dbReference type="AlphaFoldDB" id="H0US69"/>
<comment type="function">
    <text evidence="6">Part of the phosphoribosylformylglycinamidine synthase complex involved in the purines biosynthetic pathway. Catalyzes the ATP-dependent conversion of formylglycinamide ribonucleotide (FGAR) and glutamine to yield formylglycinamidine ribonucleotide (FGAM) and glutamate. The FGAM synthase complex is composed of three subunits. PurQ produces an ammonia molecule by converting glutamine to glutamate. PurL transfers the ammonia molecule to FGAR to form FGAM in an ATP-dependent manner. PurS interacts with PurQ and PurL and is thought to assist in the transfer of the ammonia molecule from PurQ to PurL.</text>
</comment>
<comment type="similarity">
    <text evidence="6">Belongs to the PurS family.</text>
</comment>
<organism evidence="7 8">
    <name type="scientific">Thermanaerovibrio velox DSM 12556</name>
    <dbReference type="NCBI Taxonomy" id="926567"/>
    <lineage>
        <taxon>Bacteria</taxon>
        <taxon>Thermotogati</taxon>
        <taxon>Synergistota</taxon>
        <taxon>Synergistia</taxon>
        <taxon>Synergistales</taxon>
        <taxon>Synergistaceae</taxon>
        <taxon>Thermanaerovibrio</taxon>
    </lineage>
</organism>
<comment type="subunit">
    <text evidence="6">Part of the FGAM synthase complex composed of 1 PurL, 1 PurQ and 2 PurS subunits.</text>
</comment>
<evidence type="ECO:0000256" key="1">
    <source>
        <dbReference type="ARBA" id="ARBA00022490"/>
    </source>
</evidence>
<dbReference type="Gene3D" id="3.30.1280.10">
    <property type="entry name" value="Phosphoribosylformylglycinamidine synthase subunit PurS"/>
    <property type="match status" value="1"/>
</dbReference>
<name>H0US69_9BACT</name>
<evidence type="ECO:0000313" key="8">
    <source>
        <dbReference type="Proteomes" id="UP000005730"/>
    </source>
</evidence>
<dbReference type="STRING" id="926567.TheveDRAFT_1030"/>
<dbReference type="EC" id="6.3.5.3" evidence="6"/>
<dbReference type="SUPFAM" id="SSF82697">
    <property type="entry name" value="PurS-like"/>
    <property type="match status" value="1"/>
</dbReference>
<evidence type="ECO:0000313" key="7">
    <source>
        <dbReference type="EMBL" id="EHM10158.1"/>
    </source>
</evidence>
<evidence type="ECO:0000256" key="3">
    <source>
        <dbReference type="ARBA" id="ARBA00022741"/>
    </source>
</evidence>
<dbReference type="EMBL" id="CM001377">
    <property type="protein sequence ID" value="EHM10158.1"/>
    <property type="molecule type" value="Genomic_DNA"/>
</dbReference>
<dbReference type="Proteomes" id="UP000005730">
    <property type="component" value="Chromosome"/>
</dbReference>
<dbReference type="PANTHER" id="PTHR34696">
    <property type="entry name" value="PHOSPHORIBOSYLFORMYLGLYCINAMIDINE SYNTHASE SUBUNIT PURS"/>
    <property type="match status" value="1"/>
</dbReference>
<dbReference type="HOGENOM" id="CLU_164833_3_1_0"/>
<comment type="pathway">
    <text evidence="6">Purine metabolism; IMP biosynthesis via de novo pathway; 5-amino-1-(5-phospho-D-ribosyl)imidazole from N(2)-formyl-N(1)-(5-phospho-D-ribosyl)glycinamide: step 1/2.</text>
</comment>
<dbReference type="OrthoDB" id="9799101at2"/>
<dbReference type="PANTHER" id="PTHR34696:SF1">
    <property type="entry name" value="PHOSPHORIBOSYLFORMYLGLYCINAMIDINE SYNTHASE SUBUNIT PURS"/>
    <property type="match status" value="1"/>
</dbReference>
<evidence type="ECO:0000256" key="2">
    <source>
        <dbReference type="ARBA" id="ARBA00022598"/>
    </source>
</evidence>
<comment type="subcellular location">
    <subcellularLocation>
        <location evidence="6">Cytoplasm</location>
    </subcellularLocation>
</comment>
<evidence type="ECO:0000256" key="4">
    <source>
        <dbReference type="ARBA" id="ARBA00022755"/>
    </source>
</evidence>
<keyword evidence="4 6" id="KW-0658">Purine biosynthesis</keyword>
<dbReference type="NCBIfam" id="TIGR00302">
    <property type="entry name" value="phosphoribosylformylglycinamidine synthase subunit PurS"/>
    <property type="match status" value="1"/>
</dbReference>
<keyword evidence="5 6" id="KW-0067">ATP-binding</keyword>
<dbReference type="InterPro" id="IPR036604">
    <property type="entry name" value="PurS-like_sf"/>
</dbReference>
<protein>
    <recommendedName>
        <fullName evidence="6">Phosphoribosylformylglycinamidine synthase subunit PurS</fullName>
        <shortName evidence="6">FGAM synthase</shortName>
        <ecNumber evidence="6">6.3.5.3</ecNumber>
    </recommendedName>
    <alternativeName>
        <fullName evidence="6">Formylglycinamide ribonucleotide amidotransferase subunit III</fullName>
        <shortName evidence="6">FGAR amidotransferase III</shortName>
        <shortName evidence="6">FGAR-AT III</shortName>
    </alternativeName>
    <alternativeName>
        <fullName evidence="6">Phosphoribosylformylglycinamidine synthase subunit III</fullName>
    </alternativeName>
</protein>
<accession>H0US69</accession>
<dbReference type="GO" id="GO:0004642">
    <property type="term" value="F:phosphoribosylformylglycinamidine synthase activity"/>
    <property type="evidence" value="ECO:0007669"/>
    <property type="project" value="UniProtKB-UniRule"/>
</dbReference>
<sequence length="85" mass="9378">MLYTLSVLVRPKDGVLDTQGRAVMSTLREMGNHSVVDVSVGKFIRLTLESKDEESAVEAAKAMCRDLLCNEMIETFTIKVGDVSK</sequence>
<dbReference type="GO" id="GO:0005524">
    <property type="term" value="F:ATP binding"/>
    <property type="evidence" value="ECO:0007669"/>
    <property type="project" value="UniProtKB-UniRule"/>
</dbReference>
<evidence type="ECO:0000256" key="5">
    <source>
        <dbReference type="ARBA" id="ARBA00022840"/>
    </source>
</evidence>
<dbReference type="Pfam" id="PF02700">
    <property type="entry name" value="PurS"/>
    <property type="match status" value="1"/>
</dbReference>
<evidence type="ECO:0000256" key="6">
    <source>
        <dbReference type="HAMAP-Rule" id="MF_01926"/>
    </source>
</evidence>
<dbReference type="GO" id="GO:0005737">
    <property type="term" value="C:cytoplasm"/>
    <property type="evidence" value="ECO:0007669"/>
    <property type="project" value="UniProtKB-SubCell"/>
</dbReference>
<keyword evidence="1 6" id="KW-0963">Cytoplasm</keyword>
<dbReference type="InterPro" id="IPR003850">
    <property type="entry name" value="PurS"/>
</dbReference>
<gene>
    <name evidence="6" type="primary">purS</name>
    <name evidence="7" type="ORF">TheveDRAFT_1030</name>
</gene>
<proteinExistence type="inferred from homology"/>